<protein>
    <submittedName>
        <fullName evidence="1">Nitrogen fixation protein NifT</fullName>
    </submittedName>
</protein>
<dbReference type="NCBIfam" id="TIGR02934">
    <property type="entry name" value="nifT_nitrog"/>
    <property type="match status" value="1"/>
</dbReference>
<sequence length="73" mass="8049">MPNVMLRENDKGELTLYVPKKDLEDTIVAIEHNRADAWGGELTLADGSSFIIDVMPGKPDLPITVRAKRGEEA</sequence>
<dbReference type="Gene3D" id="2.40.50.240">
    <property type="entry name" value="NifT/FixU-like"/>
    <property type="match status" value="1"/>
</dbReference>
<dbReference type="Proteomes" id="UP001150830">
    <property type="component" value="Unassembled WGS sequence"/>
</dbReference>
<evidence type="ECO:0000313" key="2">
    <source>
        <dbReference type="Proteomes" id="UP001150830"/>
    </source>
</evidence>
<keyword evidence="2" id="KW-1185">Reference proteome</keyword>
<dbReference type="Pfam" id="PF06988">
    <property type="entry name" value="NifT"/>
    <property type="match status" value="1"/>
</dbReference>
<proteinExistence type="predicted"/>
<dbReference type="RefSeq" id="WP_283173818.1">
    <property type="nucleotide sequence ID" value="NZ_JAPNOA010000028.1"/>
</dbReference>
<reference evidence="1" key="1">
    <citation type="submission" date="2022-11" db="EMBL/GenBank/DDBJ databases">
        <title>Parathalassolutuus dongxingensis gen. nov., sp. nov., a novel member of family Oceanospirillaceae isolated from a coastal shrimp pond in Guangxi, China.</title>
        <authorList>
            <person name="Chen H."/>
        </authorList>
    </citation>
    <scope>NUCLEOTIDE SEQUENCE</scope>
    <source>
        <strain evidence="1">G-43</strain>
    </source>
</reference>
<comment type="caution">
    <text evidence="1">The sequence shown here is derived from an EMBL/GenBank/DDBJ whole genome shotgun (WGS) entry which is preliminary data.</text>
</comment>
<dbReference type="AlphaFoldDB" id="A0A9X3IT70"/>
<dbReference type="SUPFAM" id="SSF159203">
    <property type="entry name" value="NifT/FixU-like"/>
    <property type="match status" value="1"/>
</dbReference>
<gene>
    <name evidence="1" type="primary">nifT</name>
    <name evidence="1" type="ORF">OUO13_10430</name>
</gene>
<dbReference type="InterPro" id="IPR024044">
    <property type="entry name" value="NifT/FixU_barrel-like_dom_sf"/>
</dbReference>
<name>A0A9X3IT70_9GAMM</name>
<dbReference type="EMBL" id="JAPNOA010000028">
    <property type="protein sequence ID" value="MCY0965604.1"/>
    <property type="molecule type" value="Genomic_DNA"/>
</dbReference>
<accession>A0A9X3IT70</accession>
<dbReference type="InterPro" id="IPR009727">
    <property type="entry name" value="NifT"/>
</dbReference>
<evidence type="ECO:0000313" key="1">
    <source>
        <dbReference type="EMBL" id="MCY0965604.1"/>
    </source>
</evidence>
<organism evidence="1 2">
    <name type="scientific">Parathalassolituus penaei</name>
    <dbReference type="NCBI Taxonomy" id="2997323"/>
    <lineage>
        <taxon>Bacteria</taxon>
        <taxon>Pseudomonadati</taxon>
        <taxon>Pseudomonadota</taxon>
        <taxon>Gammaproteobacteria</taxon>
        <taxon>Oceanospirillales</taxon>
        <taxon>Oceanospirillaceae</taxon>
        <taxon>Parathalassolituus</taxon>
    </lineage>
</organism>
<dbReference type="GO" id="GO:0009399">
    <property type="term" value="P:nitrogen fixation"/>
    <property type="evidence" value="ECO:0007669"/>
    <property type="project" value="InterPro"/>
</dbReference>